<proteinExistence type="predicted"/>
<accession>A0ABR1Z0T3</accession>
<feature type="compositionally biased region" description="Polar residues" evidence="1">
    <location>
        <begin position="130"/>
        <end position="142"/>
    </location>
</feature>
<evidence type="ECO:0008006" key="4">
    <source>
        <dbReference type="Google" id="ProtNLM"/>
    </source>
</evidence>
<reference evidence="2 3" key="1">
    <citation type="submission" date="2024-04" db="EMBL/GenBank/DDBJ databases">
        <title>Phyllosticta paracitricarpa is synonymous to the EU quarantine fungus P. citricarpa based on phylogenomic analyses.</title>
        <authorList>
            <consortium name="Lawrence Berkeley National Laboratory"/>
            <person name="Van Ingen-Buijs V.A."/>
            <person name="Van Westerhoven A.C."/>
            <person name="Haridas S."/>
            <person name="Skiadas P."/>
            <person name="Martin F."/>
            <person name="Groenewald J.Z."/>
            <person name="Crous P.W."/>
            <person name="Seidl M.F."/>
        </authorList>
    </citation>
    <scope>NUCLEOTIDE SEQUENCE [LARGE SCALE GENOMIC DNA]</scope>
    <source>
        <strain evidence="2 3">CBS 123374</strain>
    </source>
</reference>
<evidence type="ECO:0000313" key="2">
    <source>
        <dbReference type="EMBL" id="KAK8244557.1"/>
    </source>
</evidence>
<evidence type="ECO:0000313" key="3">
    <source>
        <dbReference type="Proteomes" id="UP001492380"/>
    </source>
</evidence>
<feature type="compositionally biased region" description="Polar residues" evidence="1">
    <location>
        <begin position="452"/>
        <end position="461"/>
    </location>
</feature>
<sequence>MPTKRKRTPEADATIQDNSIDAKIKRVKEALRAFDKAAGKPDTAVKSKDDDEAACNTEAVMKSMEDDEDGHWHAIRLANKAADEALKKAQDEGDEMAIRKAWDMTKKARQDIINAELREKTAEKRKASRQETSNAENGTTAQLKAGVAERRAARKQATQARKAEAAERSRIEDIEEQNQLYNALIRKEDPPTHFPDKVDLSQWTKFKKGQTARGEDRVDWEVWVTWSQCGICGTRRRNEEQMRRHWKLDHRFGAKGSEKRKKARDELQPYLELLKIKQKEPELQTLGQDASDDNSRPAPPLAIRQNDPDHGFDCGLPSNEIPPKTVEEPPRTANDPFQSSFTNETPACSYTRADDIIKREEHFNAGAFDPYFVASADDLAKDSSISSPPPTIKREEDFSAGSYDPYFVASADDLSEAPNIPHNPSTPSLEDSLRNQSADDHAEAPTVPPNPSTSSFGDSLREQSTFDASFFESSFYGPPR</sequence>
<gene>
    <name evidence="2" type="ORF">HDK90DRAFT_547371</name>
</gene>
<feature type="compositionally biased region" description="Basic and acidic residues" evidence="1">
    <location>
        <begin position="118"/>
        <end position="129"/>
    </location>
</feature>
<evidence type="ECO:0000256" key="1">
    <source>
        <dbReference type="SAM" id="MobiDB-lite"/>
    </source>
</evidence>
<organism evidence="2 3">
    <name type="scientific">Phyllosticta capitalensis</name>
    <dbReference type="NCBI Taxonomy" id="121624"/>
    <lineage>
        <taxon>Eukaryota</taxon>
        <taxon>Fungi</taxon>
        <taxon>Dikarya</taxon>
        <taxon>Ascomycota</taxon>
        <taxon>Pezizomycotina</taxon>
        <taxon>Dothideomycetes</taxon>
        <taxon>Dothideomycetes incertae sedis</taxon>
        <taxon>Botryosphaeriales</taxon>
        <taxon>Phyllostictaceae</taxon>
        <taxon>Phyllosticta</taxon>
    </lineage>
</organism>
<keyword evidence="3" id="KW-1185">Reference proteome</keyword>
<protein>
    <recommendedName>
        <fullName evidence="4">C2H2-type domain-containing protein</fullName>
    </recommendedName>
</protein>
<comment type="caution">
    <text evidence="2">The sequence shown here is derived from an EMBL/GenBank/DDBJ whole genome shotgun (WGS) entry which is preliminary data.</text>
</comment>
<dbReference type="Proteomes" id="UP001492380">
    <property type="component" value="Unassembled WGS sequence"/>
</dbReference>
<name>A0ABR1Z0T3_9PEZI</name>
<dbReference type="EMBL" id="JBBWRZ010000002">
    <property type="protein sequence ID" value="KAK8244557.1"/>
    <property type="molecule type" value="Genomic_DNA"/>
</dbReference>
<feature type="compositionally biased region" description="Basic and acidic residues" evidence="1">
    <location>
        <begin position="431"/>
        <end position="443"/>
    </location>
</feature>
<feature type="region of interest" description="Disordered" evidence="1">
    <location>
        <begin position="278"/>
        <end position="346"/>
    </location>
</feature>
<feature type="compositionally biased region" description="Polar residues" evidence="1">
    <location>
        <begin position="335"/>
        <end position="346"/>
    </location>
</feature>
<feature type="region of interest" description="Disordered" evidence="1">
    <location>
        <begin position="380"/>
        <end position="399"/>
    </location>
</feature>
<feature type="region of interest" description="Disordered" evidence="1">
    <location>
        <begin position="409"/>
        <end position="461"/>
    </location>
</feature>
<feature type="region of interest" description="Disordered" evidence="1">
    <location>
        <begin position="118"/>
        <end position="173"/>
    </location>
</feature>
<feature type="compositionally biased region" description="Basic and acidic residues" evidence="1">
    <location>
        <begin position="161"/>
        <end position="172"/>
    </location>
</feature>